<dbReference type="PhylomeDB" id="A7TDF2"/>
<evidence type="ECO:0000313" key="2">
    <source>
        <dbReference type="Proteomes" id="UP000001593"/>
    </source>
</evidence>
<dbReference type="eggNOG" id="KOG1809">
    <property type="taxonomic scope" value="Eukaryota"/>
</dbReference>
<dbReference type="OMA" id="RKECANN"/>
<proteinExistence type="predicted"/>
<keyword evidence="2" id="KW-1185">Reference proteome</keyword>
<dbReference type="InParanoid" id="A7TDF2"/>
<dbReference type="PANTHER" id="PTHR48219">
    <property type="entry name" value="VACUOLAR PROTEIN SORTING-ASSOCIATED PROTEIN 62-RELATED"/>
    <property type="match status" value="1"/>
</dbReference>
<dbReference type="Proteomes" id="UP000001593">
    <property type="component" value="Unassembled WGS sequence"/>
</dbReference>
<feature type="non-terminal residue" evidence="1">
    <location>
        <position position="1"/>
    </location>
</feature>
<evidence type="ECO:0000313" key="1">
    <source>
        <dbReference type="EMBL" id="EDO25893.1"/>
    </source>
</evidence>
<organism evidence="1 2">
    <name type="scientific">Nematostella vectensis</name>
    <name type="common">Starlet sea anemone</name>
    <dbReference type="NCBI Taxonomy" id="45351"/>
    <lineage>
        <taxon>Eukaryota</taxon>
        <taxon>Metazoa</taxon>
        <taxon>Cnidaria</taxon>
        <taxon>Anthozoa</taxon>
        <taxon>Hexacorallia</taxon>
        <taxon>Actiniaria</taxon>
        <taxon>Edwardsiidae</taxon>
        <taxon>Nematostella</taxon>
    </lineage>
</organism>
<dbReference type="EMBL" id="DS477759">
    <property type="protein sequence ID" value="EDO25893.1"/>
    <property type="molecule type" value="Genomic_DNA"/>
</dbReference>
<name>A7TDF2_NEMVE</name>
<protein>
    <submittedName>
        <fullName evidence="1">Uncharacterized protein</fullName>
    </submittedName>
</protein>
<dbReference type="PANTHER" id="PTHR48219:SF2">
    <property type="entry name" value="VACUOLAR PROTEIN SORTING-ASSOCIATED PROTEIN 62"/>
    <property type="match status" value="1"/>
</dbReference>
<gene>
    <name evidence="1" type="ORF">NEMVEDRAFT_v1g77984</name>
</gene>
<dbReference type="AlphaFoldDB" id="A7TDF2"/>
<dbReference type="HOGENOM" id="CLU_1943460_0_0_1"/>
<feature type="non-terminal residue" evidence="1">
    <location>
        <position position="130"/>
    </location>
</feature>
<reference evidence="1 2" key="1">
    <citation type="journal article" date="2007" name="Science">
        <title>Sea anemone genome reveals ancestral eumetazoan gene repertoire and genomic organization.</title>
        <authorList>
            <person name="Putnam N.H."/>
            <person name="Srivastava M."/>
            <person name="Hellsten U."/>
            <person name="Dirks B."/>
            <person name="Chapman J."/>
            <person name="Salamov A."/>
            <person name="Terry A."/>
            <person name="Shapiro H."/>
            <person name="Lindquist E."/>
            <person name="Kapitonov V.V."/>
            <person name="Jurka J."/>
            <person name="Genikhovich G."/>
            <person name="Grigoriev I.V."/>
            <person name="Lucas S.M."/>
            <person name="Steele R.E."/>
            <person name="Finnerty J.R."/>
            <person name="Technau U."/>
            <person name="Martindale M.Q."/>
            <person name="Rokhsar D.S."/>
        </authorList>
    </citation>
    <scope>NUCLEOTIDE SEQUENCE [LARGE SCALE GENOMIC DNA]</scope>
    <source>
        <strain evidence="2">CH2 X CH6</strain>
    </source>
</reference>
<dbReference type="InterPro" id="IPR009291">
    <property type="entry name" value="Vps62"/>
</dbReference>
<accession>A7TDF2</accession>
<dbReference type="Pfam" id="PF06101">
    <property type="entry name" value="Vps62"/>
    <property type="match status" value="1"/>
</dbReference>
<sequence length="130" mass="13448">GSGADDDVSIWRPHGAEGFYRLGDYAVASHNKPSNPAALVAKDDGSGALAKPVGYSRVWSDAGSGADRDVSLWKPTAAAGYQCLGLLATSGATPGLDDMRCVWRGLLIQGGSFEVWNDSGSGADKDVGIY</sequence>